<dbReference type="EMBL" id="GGEC01084424">
    <property type="protein sequence ID" value="MBX64908.1"/>
    <property type="molecule type" value="Transcribed_RNA"/>
</dbReference>
<dbReference type="AlphaFoldDB" id="A0A2P2QD64"/>
<organism evidence="1">
    <name type="scientific">Rhizophora mucronata</name>
    <name type="common">Asiatic mangrove</name>
    <dbReference type="NCBI Taxonomy" id="61149"/>
    <lineage>
        <taxon>Eukaryota</taxon>
        <taxon>Viridiplantae</taxon>
        <taxon>Streptophyta</taxon>
        <taxon>Embryophyta</taxon>
        <taxon>Tracheophyta</taxon>
        <taxon>Spermatophyta</taxon>
        <taxon>Magnoliopsida</taxon>
        <taxon>eudicotyledons</taxon>
        <taxon>Gunneridae</taxon>
        <taxon>Pentapetalae</taxon>
        <taxon>rosids</taxon>
        <taxon>fabids</taxon>
        <taxon>Malpighiales</taxon>
        <taxon>Rhizophoraceae</taxon>
        <taxon>Rhizophora</taxon>
    </lineage>
</organism>
<accession>A0A2P2QD64</accession>
<evidence type="ECO:0000313" key="1">
    <source>
        <dbReference type="EMBL" id="MBX64908.1"/>
    </source>
</evidence>
<reference evidence="1" key="1">
    <citation type="submission" date="2018-02" db="EMBL/GenBank/DDBJ databases">
        <title>Rhizophora mucronata_Transcriptome.</title>
        <authorList>
            <person name="Meera S.P."/>
            <person name="Sreeshan A."/>
            <person name="Augustine A."/>
        </authorList>
    </citation>
    <scope>NUCLEOTIDE SEQUENCE</scope>
    <source>
        <tissue evidence="1">Leaf</tissue>
    </source>
</reference>
<name>A0A2P2QD64_RHIMU</name>
<protein>
    <submittedName>
        <fullName evidence="1">Myb transcription factor</fullName>
    </submittedName>
</protein>
<proteinExistence type="predicted"/>
<sequence length="66" mass="7952">MKPWKLMLENQLKNQKKQSWCQLNFHQLFPGRVNIQLFLGQVNLHLLFLDSFQLICQSRIHTCLNK</sequence>